<dbReference type="PROSITE" id="PS00486">
    <property type="entry name" value="DNA_MISMATCH_REPAIR_2"/>
    <property type="match status" value="1"/>
</dbReference>
<keyword evidence="4" id="KW-0234">DNA repair</keyword>
<dbReference type="Pfam" id="PF01624">
    <property type="entry name" value="MutS_I"/>
    <property type="match status" value="1"/>
</dbReference>
<dbReference type="InterPro" id="IPR007696">
    <property type="entry name" value="DNA_mismatch_repair_MutS_core"/>
</dbReference>
<feature type="compositionally biased region" description="Basic and acidic residues" evidence="5">
    <location>
        <begin position="131"/>
        <end position="144"/>
    </location>
</feature>
<evidence type="ECO:0000256" key="5">
    <source>
        <dbReference type="SAM" id="MobiDB-lite"/>
    </source>
</evidence>
<keyword evidence="4" id="KW-0238">DNA-binding</keyword>
<keyword evidence="8" id="KW-1185">Reference proteome</keyword>
<dbReference type="SMART" id="SM00534">
    <property type="entry name" value="MUTSac"/>
    <property type="match status" value="1"/>
</dbReference>
<dbReference type="GO" id="GO:0005524">
    <property type="term" value="F:ATP binding"/>
    <property type="evidence" value="ECO:0007669"/>
    <property type="project" value="UniProtKB-KW"/>
</dbReference>
<dbReference type="Pfam" id="PF05188">
    <property type="entry name" value="MutS_II"/>
    <property type="match status" value="1"/>
</dbReference>
<keyword evidence="4" id="KW-0227">DNA damage</keyword>
<evidence type="ECO:0000313" key="8">
    <source>
        <dbReference type="Proteomes" id="UP000689195"/>
    </source>
</evidence>
<dbReference type="AlphaFoldDB" id="A0A8S1WGQ2"/>
<dbReference type="GO" id="GO:0006298">
    <property type="term" value="P:mismatch repair"/>
    <property type="evidence" value="ECO:0007669"/>
    <property type="project" value="InterPro"/>
</dbReference>
<dbReference type="FunFam" id="3.40.1170.10:FF:000019">
    <property type="entry name" value="DNA mismatch repair protein"/>
    <property type="match status" value="1"/>
</dbReference>
<feature type="compositionally biased region" description="Low complexity" evidence="5">
    <location>
        <begin position="91"/>
        <end position="110"/>
    </location>
</feature>
<dbReference type="InterPro" id="IPR000432">
    <property type="entry name" value="DNA_mismatch_repair_MutS_C"/>
</dbReference>
<comment type="similarity">
    <text evidence="1 4">Belongs to the DNA mismatch repair MutS family.</text>
</comment>
<accession>A0A8S1WGQ2</accession>
<dbReference type="Pfam" id="PF00488">
    <property type="entry name" value="MutS_V"/>
    <property type="match status" value="1"/>
</dbReference>
<protein>
    <recommendedName>
        <fullName evidence="4">DNA mismatch repair protein</fullName>
    </recommendedName>
</protein>
<dbReference type="GO" id="GO:0032301">
    <property type="term" value="C:MutSalpha complex"/>
    <property type="evidence" value="ECO:0007669"/>
    <property type="project" value="TreeGrafter"/>
</dbReference>
<dbReference type="GO" id="GO:0030983">
    <property type="term" value="F:mismatched DNA binding"/>
    <property type="evidence" value="ECO:0007669"/>
    <property type="project" value="InterPro"/>
</dbReference>
<evidence type="ECO:0000259" key="6">
    <source>
        <dbReference type="PROSITE" id="PS00486"/>
    </source>
</evidence>
<dbReference type="EMBL" id="CAJJDO010000090">
    <property type="protein sequence ID" value="CAD8187865.1"/>
    <property type="molecule type" value="Genomic_DNA"/>
</dbReference>
<organism evidence="7 8">
    <name type="scientific">Paramecium pentaurelia</name>
    <dbReference type="NCBI Taxonomy" id="43138"/>
    <lineage>
        <taxon>Eukaryota</taxon>
        <taxon>Sar</taxon>
        <taxon>Alveolata</taxon>
        <taxon>Ciliophora</taxon>
        <taxon>Intramacronucleata</taxon>
        <taxon>Oligohymenophorea</taxon>
        <taxon>Peniculida</taxon>
        <taxon>Parameciidae</taxon>
        <taxon>Paramecium</taxon>
    </lineage>
</organism>
<evidence type="ECO:0000256" key="4">
    <source>
        <dbReference type="PIRNR" id="PIRNR037677"/>
    </source>
</evidence>
<comment type="caution">
    <text evidence="7">The sequence shown here is derived from an EMBL/GenBank/DDBJ whole genome shotgun (WGS) entry which is preliminary data.</text>
</comment>
<evidence type="ECO:0000256" key="2">
    <source>
        <dbReference type="ARBA" id="ARBA00022741"/>
    </source>
</evidence>
<dbReference type="Pfam" id="PF05192">
    <property type="entry name" value="MutS_III"/>
    <property type="match status" value="1"/>
</dbReference>
<dbReference type="PANTHER" id="PTHR11361:SF148">
    <property type="entry name" value="DNA MISMATCH REPAIR PROTEIN MSH6"/>
    <property type="match status" value="1"/>
</dbReference>
<keyword evidence="2 4" id="KW-0547">Nucleotide-binding</keyword>
<sequence>MSKNDDLDNDDEMFEISKRQYKKKSNKRNRSTCKVQKDNDNYNPNNYTPEPLNESSQFELQPNSEDEKLNKKRQSHTSANSKRIRQKKQSQKTQQQQQQEIQQDEQQPTKGDQEYYKIAQLTLPLFMQPENIRDSKGRRPDEPKYNPSTIQIPNDQYEKLSPMLKQYWNAKRNHFDSILFFRCGRWIAVIYNDAIIIAKIFNRYLGFWGKDRPCLTIYDNQLPIYQRSLLEKGYKVMIIEQMEKAELACKEDGEVVKREITQKISRGTLQDLGEIDSYEQRNLLVLVYQKIPLNLKGHSFIFGISMVDCTTNEFCFDQFFDDAQYNRLRSVIYNTKPVEVILCRTPPEIEKIIKNICNPTVVLSNKSFKDCEFIFQLLKTEYMELSKEKTINESKQFDGIIVPTNKHQFEEKMEIDINKGSFSNEKKEIREQQIVENYQLSQDYPHLLIEMEKLFYHEKKQSDKEDDESNFYSYYYTIQSFYLLVCYLRQLLISHSVYRRGKFNFLDSNFTLNTHLYLDSQTLEGLEIFNVNLQTQITTSGSLFSYLNKCVTHSGKRLLTKWVQSPLLNYKSIIERQQCVKELCNFIPECYEFQKRIKSVTDLERAIIKCFNTIHSHKLKAVPSNKGENISKTKLKEIKNVLSNIRQAAEAFKIFNQNIKQLKSQKLQEIFTHKQNTLILIQSLDELENYLIIEDNEPKPVQGISPEYDQTMNKIIKITDSLQDELEKWKKILVCPEIIYIHSKIRYQLEIPEKYVEIHQKPKELIITSKIQGFLRFQTPFIEEQLSQLRLVEDELSQKLLTFINEYFTKFFTYRKEFFQLISYLSEADCLISLALVSKEQQKQVSCFPKINKDSDERDFNLIQAYHPSLLLNRNIEWVPNTIQFTDSIDTLLLTGPNMSGKSTLLRLIGVSIILAQIGCAVPAQQFSLTPFDRIFCKLGPSDRLFEGKSTFYIELEQTKAILDYSTSKSLVIIDELGRGTSTYDGVALASAVLKFLSEKVKPFTLFATHYNILLDEFELYKNIKKCVMLYYREKDLVIFKYKLVEGVAEKSFAINVAYLAGIQEEIIEKAKQMQVKITKEEFKINRNREILKKFNQIITQLL</sequence>
<proteinExistence type="inferred from homology"/>
<dbReference type="InterPro" id="IPR017261">
    <property type="entry name" value="DNA_mismatch_repair_MutS/MSH"/>
</dbReference>
<feature type="compositionally biased region" description="Low complexity" evidence="5">
    <location>
        <begin position="41"/>
        <end position="54"/>
    </location>
</feature>
<dbReference type="PIRSF" id="PIRSF037677">
    <property type="entry name" value="DNA_mis_repair_Msh6"/>
    <property type="match status" value="1"/>
</dbReference>
<reference evidence="7" key="1">
    <citation type="submission" date="2021-01" db="EMBL/GenBank/DDBJ databases">
        <authorList>
            <consortium name="Genoscope - CEA"/>
            <person name="William W."/>
        </authorList>
    </citation>
    <scope>NUCLEOTIDE SEQUENCE</scope>
</reference>
<keyword evidence="3 4" id="KW-0067">ATP-binding</keyword>
<dbReference type="InterPro" id="IPR007860">
    <property type="entry name" value="DNA_mmatch_repair_MutS_con_dom"/>
</dbReference>
<dbReference type="PANTHER" id="PTHR11361">
    <property type="entry name" value="DNA MISMATCH REPAIR PROTEIN MUTS FAMILY MEMBER"/>
    <property type="match status" value="1"/>
</dbReference>
<evidence type="ECO:0000313" key="7">
    <source>
        <dbReference type="EMBL" id="CAD8187865.1"/>
    </source>
</evidence>
<dbReference type="SMART" id="SM00533">
    <property type="entry name" value="MUTSd"/>
    <property type="match status" value="1"/>
</dbReference>
<dbReference type="InterPro" id="IPR007695">
    <property type="entry name" value="DNA_mismatch_repair_MutS-lik_N"/>
</dbReference>
<feature type="domain" description="DNA mismatch repair proteins mutS family" evidence="6">
    <location>
        <begin position="970"/>
        <end position="986"/>
    </location>
</feature>
<comment type="function">
    <text evidence="4">Component of the post-replicative DNA mismatch repair system (MMR).</text>
</comment>
<feature type="region of interest" description="Disordered" evidence="5">
    <location>
        <begin position="1"/>
        <end position="111"/>
    </location>
</feature>
<name>A0A8S1WGQ2_9CILI</name>
<evidence type="ECO:0000256" key="3">
    <source>
        <dbReference type="ARBA" id="ARBA00022840"/>
    </source>
</evidence>
<gene>
    <name evidence="7" type="ORF">PPENT_87.1.T0900082</name>
</gene>
<feature type="region of interest" description="Disordered" evidence="5">
    <location>
        <begin position="129"/>
        <end position="150"/>
    </location>
</feature>
<dbReference type="GO" id="GO:0140664">
    <property type="term" value="F:ATP-dependent DNA damage sensor activity"/>
    <property type="evidence" value="ECO:0007669"/>
    <property type="project" value="InterPro"/>
</dbReference>
<dbReference type="Proteomes" id="UP000689195">
    <property type="component" value="Unassembled WGS sequence"/>
</dbReference>
<dbReference type="OrthoDB" id="10252754at2759"/>
<dbReference type="InterPro" id="IPR045076">
    <property type="entry name" value="MutS"/>
</dbReference>
<evidence type="ECO:0000256" key="1">
    <source>
        <dbReference type="ARBA" id="ARBA00006271"/>
    </source>
</evidence>
<feature type="compositionally biased region" description="Basic residues" evidence="5">
    <location>
        <begin position="19"/>
        <end position="31"/>
    </location>
</feature>